<evidence type="ECO:0000256" key="5">
    <source>
        <dbReference type="ARBA" id="ARBA00022989"/>
    </source>
</evidence>
<dbReference type="InterPro" id="IPR051679">
    <property type="entry name" value="DASS-Related_Transporters"/>
</dbReference>
<dbReference type="InterPro" id="IPR031312">
    <property type="entry name" value="Na/sul_symport_CS"/>
</dbReference>
<dbReference type="PANTHER" id="PTHR43652">
    <property type="entry name" value="BASIC AMINO ACID ANTIPORTER YFCC-RELATED"/>
    <property type="match status" value="1"/>
</dbReference>
<organism evidence="9 10">
    <name type="scientific">Thioalkalicoccus limnaeus</name>
    <dbReference type="NCBI Taxonomy" id="120681"/>
    <lineage>
        <taxon>Bacteria</taxon>
        <taxon>Pseudomonadati</taxon>
        <taxon>Pseudomonadota</taxon>
        <taxon>Gammaproteobacteria</taxon>
        <taxon>Chromatiales</taxon>
        <taxon>Chromatiaceae</taxon>
        <taxon>Thioalkalicoccus</taxon>
    </lineage>
</organism>
<feature type="transmembrane region" description="Helical" evidence="7">
    <location>
        <begin position="484"/>
        <end position="514"/>
    </location>
</feature>
<dbReference type="InterPro" id="IPR006037">
    <property type="entry name" value="RCK_C"/>
</dbReference>
<protein>
    <submittedName>
        <fullName evidence="9">SLC13 family permease</fullName>
    </submittedName>
</protein>
<evidence type="ECO:0000256" key="7">
    <source>
        <dbReference type="SAM" id="Phobius"/>
    </source>
</evidence>
<feature type="transmembrane region" description="Helical" evidence="7">
    <location>
        <begin position="403"/>
        <end position="436"/>
    </location>
</feature>
<evidence type="ECO:0000313" key="9">
    <source>
        <dbReference type="EMBL" id="MEY6430986.1"/>
    </source>
</evidence>
<evidence type="ECO:0000256" key="3">
    <source>
        <dbReference type="ARBA" id="ARBA00022692"/>
    </source>
</evidence>
<dbReference type="RefSeq" id="WP_369665477.1">
    <property type="nucleotide sequence ID" value="NZ_JBDKXB010000001.1"/>
</dbReference>
<evidence type="ECO:0000313" key="10">
    <source>
        <dbReference type="Proteomes" id="UP001564408"/>
    </source>
</evidence>
<keyword evidence="6 7" id="KW-0472">Membrane</keyword>
<feature type="transmembrane region" description="Helical" evidence="7">
    <location>
        <begin position="101"/>
        <end position="121"/>
    </location>
</feature>
<feature type="transmembrane region" description="Helical" evidence="7">
    <location>
        <begin position="448"/>
        <end position="472"/>
    </location>
</feature>
<feature type="transmembrane region" description="Helical" evidence="7">
    <location>
        <begin position="177"/>
        <end position="200"/>
    </location>
</feature>
<keyword evidence="2" id="KW-0813">Transport</keyword>
<keyword evidence="3 7" id="KW-0812">Transmembrane</keyword>
<feature type="transmembrane region" description="Helical" evidence="7">
    <location>
        <begin position="526"/>
        <end position="546"/>
    </location>
</feature>
<proteinExistence type="predicted"/>
<reference evidence="9 10" key="1">
    <citation type="submission" date="2024-05" db="EMBL/GenBank/DDBJ databases">
        <title>Genome Sequence and Characterization of the New Strain Purple Sulfur Bacterium of Genus Thioalkalicoccus.</title>
        <authorList>
            <person name="Bryantseva I.A."/>
            <person name="Kyndt J.A."/>
            <person name="Imhoff J.F."/>
        </authorList>
    </citation>
    <scope>NUCLEOTIDE SEQUENCE [LARGE SCALE GENOMIC DNA]</scope>
    <source>
        <strain evidence="9 10">Um2</strain>
    </source>
</reference>
<dbReference type="EMBL" id="JBDKXB010000001">
    <property type="protein sequence ID" value="MEY6430986.1"/>
    <property type="molecule type" value="Genomic_DNA"/>
</dbReference>
<dbReference type="Pfam" id="PF02080">
    <property type="entry name" value="TrkA_C"/>
    <property type="match status" value="2"/>
</dbReference>
<evidence type="ECO:0000259" key="8">
    <source>
        <dbReference type="PROSITE" id="PS51202"/>
    </source>
</evidence>
<comment type="caution">
    <text evidence="9">The sequence shown here is derived from an EMBL/GenBank/DDBJ whole genome shotgun (WGS) entry which is preliminary data.</text>
</comment>
<comment type="subcellular location">
    <subcellularLocation>
        <location evidence="1">Membrane</location>
        <topology evidence="1">Multi-pass membrane protein</topology>
    </subcellularLocation>
</comment>
<feature type="transmembrane region" description="Helical" evidence="7">
    <location>
        <begin position="29"/>
        <end position="50"/>
    </location>
</feature>
<evidence type="ECO:0000256" key="1">
    <source>
        <dbReference type="ARBA" id="ARBA00004141"/>
    </source>
</evidence>
<dbReference type="Proteomes" id="UP001564408">
    <property type="component" value="Unassembled WGS sequence"/>
</dbReference>
<dbReference type="PROSITE" id="PS01271">
    <property type="entry name" value="NA_SULFATE"/>
    <property type="match status" value="1"/>
</dbReference>
<dbReference type="InterPro" id="IPR036721">
    <property type="entry name" value="RCK_C_sf"/>
</dbReference>
<sequence length="588" mass="62651">MPWDAWLTATVVVALFAVLAFTRAAPDLVFVAAVVLLLAIGIIDPAQGLAGFSNQGVITVAALYVVVAGIRETGGVQWIVHHLLGRPRSLMRAQWRLTAPVTLMSALLNNTPVVGMLIPAVGEWARKYDLSVSKLLIPLSYAAILGGTITLIGTSTNLVVNGLMLDRIGQGFELFDIAWVGVPVALVGLVFMILTGRWLLPNRPSVRAQLEDPREYTIEMEVAPDGALVGRSIEEAGLRHLPGAFLIELNRDGTILPAVSPQERLRGGDRLIFVGIVESVVDLQKIRGLWPATGQVFKLDGRRADRHLLEAVVSDSCPLVGRTVRDARFRNRYNAVVIAVARNGHRLPGKIGDIVLRPGDTLLIEAGAGFQAQTCNSRDFFLVSRIEEAATPRHERALLAASILMAMIFAVTIGLISMLVGALLAAIAMILTGCLTLERARQSLDWSVLFTIAAAFGVGAAVEATGLAATLASGLVGLAGQDPWLVLVMVYVTTALFTAVITNNAAAVLVFPIAATLAQDLGVSPLPFAVAIMMAASASFATPIGYQTNLMVYGPGGYRFSDYLRAGIPLTLVTALVALLLIPLVWPF</sequence>
<accession>A0ABV4B9G0</accession>
<keyword evidence="10" id="KW-1185">Reference proteome</keyword>
<dbReference type="SUPFAM" id="SSF116726">
    <property type="entry name" value="TrkA C-terminal domain-like"/>
    <property type="match status" value="2"/>
</dbReference>
<gene>
    <name evidence="9" type="ORF">ABC977_01030</name>
</gene>
<evidence type="ECO:0000256" key="6">
    <source>
        <dbReference type="ARBA" id="ARBA00023136"/>
    </source>
</evidence>
<name>A0ABV4B9G0_9GAMM</name>
<feature type="transmembrane region" description="Helical" evidence="7">
    <location>
        <begin position="56"/>
        <end position="80"/>
    </location>
</feature>
<keyword evidence="5 7" id="KW-1133">Transmembrane helix</keyword>
<evidence type="ECO:0000256" key="2">
    <source>
        <dbReference type="ARBA" id="ARBA00022448"/>
    </source>
</evidence>
<dbReference type="Gene3D" id="3.30.70.1450">
    <property type="entry name" value="Regulator of K+ conductance, C-terminal domain"/>
    <property type="match status" value="2"/>
</dbReference>
<feature type="domain" description="RCK C-terminal" evidence="8">
    <location>
        <begin position="296"/>
        <end position="380"/>
    </location>
</feature>
<dbReference type="Pfam" id="PF03600">
    <property type="entry name" value="CitMHS"/>
    <property type="match status" value="1"/>
</dbReference>
<feature type="domain" description="RCK C-terminal" evidence="8">
    <location>
        <begin position="205"/>
        <end position="289"/>
    </location>
</feature>
<dbReference type="PANTHER" id="PTHR43652:SF2">
    <property type="entry name" value="BASIC AMINO ACID ANTIPORTER YFCC-RELATED"/>
    <property type="match status" value="1"/>
</dbReference>
<evidence type="ECO:0000256" key="4">
    <source>
        <dbReference type="ARBA" id="ARBA00022737"/>
    </source>
</evidence>
<feature type="transmembrane region" description="Helical" evidence="7">
    <location>
        <begin position="566"/>
        <end position="586"/>
    </location>
</feature>
<feature type="transmembrane region" description="Helical" evidence="7">
    <location>
        <begin position="6"/>
        <end position="22"/>
    </location>
</feature>
<dbReference type="InterPro" id="IPR004680">
    <property type="entry name" value="Cit_transptr-like_dom"/>
</dbReference>
<dbReference type="PROSITE" id="PS51202">
    <property type="entry name" value="RCK_C"/>
    <property type="match status" value="2"/>
</dbReference>
<keyword evidence="4" id="KW-0677">Repeat</keyword>
<feature type="transmembrane region" description="Helical" evidence="7">
    <location>
        <begin position="141"/>
        <end position="165"/>
    </location>
</feature>